<dbReference type="EMBL" id="JACBXV010000080">
    <property type="protein sequence ID" value="NYS69264.1"/>
    <property type="molecule type" value="Genomic_DNA"/>
</dbReference>
<name>A0A853EJD0_9ACTO</name>
<evidence type="ECO:0000313" key="3">
    <source>
        <dbReference type="Proteomes" id="UP000572528"/>
    </source>
</evidence>
<evidence type="ECO:0000256" key="1">
    <source>
        <dbReference type="SAM" id="SignalP"/>
    </source>
</evidence>
<dbReference type="RefSeq" id="WP_218929228.1">
    <property type="nucleotide sequence ID" value="NZ_JACBXV010000080.1"/>
</dbReference>
<reference evidence="2 3" key="1">
    <citation type="submission" date="2020-07" db="EMBL/GenBank/DDBJ databases">
        <title>MOT database genomes.</title>
        <authorList>
            <person name="Joseph S."/>
            <person name="Aduse-Opoku J."/>
            <person name="Hashim A."/>
            <person name="Wade W."/>
            <person name="Curtis M."/>
        </authorList>
    </citation>
    <scope>NUCLEOTIDE SEQUENCE [LARGE SCALE GENOMIC DNA]</scope>
    <source>
        <strain evidence="2 3">WMus004</strain>
    </source>
</reference>
<dbReference type="Proteomes" id="UP000572528">
    <property type="component" value="Unassembled WGS sequence"/>
</dbReference>
<feature type="signal peptide" evidence="1">
    <location>
        <begin position="1"/>
        <end position="27"/>
    </location>
</feature>
<comment type="caution">
    <text evidence="2">The sequence shown here is derived from an EMBL/GenBank/DDBJ whole genome shotgun (WGS) entry which is preliminary data.</text>
</comment>
<keyword evidence="1" id="KW-0732">Signal</keyword>
<dbReference type="AlphaFoldDB" id="A0A853EJD0"/>
<gene>
    <name evidence="2" type="ORF">HZZ05_06985</name>
</gene>
<feature type="non-terminal residue" evidence="2">
    <location>
        <position position="159"/>
    </location>
</feature>
<feature type="chain" id="PRO_5032285999" evidence="1">
    <location>
        <begin position="28"/>
        <end position="159"/>
    </location>
</feature>
<proteinExistence type="predicted"/>
<evidence type="ECO:0000313" key="2">
    <source>
        <dbReference type="EMBL" id="NYS69264.1"/>
    </source>
</evidence>
<organism evidence="2 3">
    <name type="scientific">Actinomyces bowdenii</name>
    <dbReference type="NCBI Taxonomy" id="131109"/>
    <lineage>
        <taxon>Bacteria</taxon>
        <taxon>Bacillati</taxon>
        <taxon>Actinomycetota</taxon>
        <taxon>Actinomycetes</taxon>
        <taxon>Actinomycetales</taxon>
        <taxon>Actinomycetaceae</taxon>
        <taxon>Actinomyces</taxon>
    </lineage>
</organism>
<protein>
    <submittedName>
        <fullName evidence="2">Uncharacterized protein</fullName>
    </submittedName>
</protein>
<sequence>MPRTRLTAAALAAALLLPLGPAPEASASPAQLDFTTSYCTYRPDRSCYFPDFRVTGLPEFAAGRTVTITGVGATTGAATAPKVRGGLARTDAAEQEDPLVMVDGSVEADGAWSVTMTVPDQDTVDRSGPLRIWFQADGPDQQGVYVLHEISAPVALPRT</sequence>
<accession>A0A853EJD0</accession>